<evidence type="ECO:0000313" key="1">
    <source>
        <dbReference type="EMBL" id="GAT98107.1"/>
    </source>
</evidence>
<dbReference type="VEuPathDB" id="AmoebaDB:EHI5A_159050"/>
<dbReference type="VEuPathDB" id="AmoebaDB:EHI7A_120370"/>
<protein>
    <submittedName>
        <fullName evidence="1">Uncharacterized protein</fullName>
    </submittedName>
</protein>
<proteinExistence type="predicted"/>
<dbReference type="VEuPathDB" id="AmoebaDB:EHI8A_206740"/>
<sequence length="244" mass="27576">MSCIISRALSRSKKALSTALLVSLIVNEGGRMTFSKSKQSNYALKVLVGKKLVMKETKYDSASFSKFSQLLCLNLHALVNDAKLRKERVVTITKSMLKNEICDESYLPCDRFPSKSSQINECRNREASFSNALAWILLSKGYSLQLGINALKESLKVIHFYVWDSAITPNGRKIVIKEEEFFLKQLINHVQKKQGSTNYSSVSIDKLEVCAFSTRSSFCVFTPVEKSQFSVSYPFNCYSHPFVC</sequence>
<accession>A0A5K1UQK6</accession>
<name>A0A5K1UQK6_ENTHI</name>
<dbReference type="VEuPathDB" id="AmoebaDB:EHI_038300"/>
<dbReference type="OMA" id="TRSSYCV"/>
<gene>
    <name evidence="1" type="ORF">CL6EHI_038300</name>
</gene>
<evidence type="ECO:0000313" key="2">
    <source>
        <dbReference type="Proteomes" id="UP000078387"/>
    </source>
</evidence>
<dbReference type="VEuPathDB" id="AmoebaDB:KM1_182230"/>
<comment type="caution">
    <text evidence="1">The sequence shown here is derived from an EMBL/GenBank/DDBJ whole genome shotgun (WGS) entry which is preliminary data.</text>
</comment>
<dbReference type="AlphaFoldDB" id="A0A5K1UQK6"/>
<reference evidence="1 2" key="1">
    <citation type="submission" date="2016-05" db="EMBL/GenBank/DDBJ databases">
        <title>First whole genome sequencing of Entamoeba histolytica HM1:IMSS-clone-6.</title>
        <authorList>
            <person name="Mukherjee Avik.K."/>
            <person name="Izumyama S."/>
            <person name="Nakada-Tsukui K."/>
            <person name="Nozaki T."/>
        </authorList>
    </citation>
    <scope>NUCLEOTIDE SEQUENCE [LARGE SCALE GENOMIC DNA]</scope>
    <source>
        <strain evidence="1 2">HM1:IMSS clone 6</strain>
    </source>
</reference>
<dbReference type="Proteomes" id="UP000078387">
    <property type="component" value="Unassembled WGS sequence"/>
</dbReference>
<dbReference type="EMBL" id="BDEQ01000001">
    <property type="protein sequence ID" value="GAT98107.1"/>
    <property type="molecule type" value="Genomic_DNA"/>
</dbReference>
<organism evidence="1 2">
    <name type="scientific">Entamoeba histolytica</name>
    <dbReference type="NCBI Taxonomy" id="5759"/>
    <lineage>
        <taxon>Eukaryota</taxon>
        <taxon>Amoebozoa</taxon>
        <taxon>Evosea</taxon>
        <taxon>Archamoebae</taxon>
        <taxon>Mastigamoebida</taxon>
        <taxon>Entamoebidae</taxon>
        <taxon>Entamoeba</taxon>
    </lineage>
</organism>